<feature type="transmembrane region" description="Helical" evidence="1">
    <location>
        <begin position="12"/>
        <end position="31"/>
    </location>
</feature>
<feature type="transmembrane region" description="Helical" evidence="1">
    <location>
        <begin position="51"/>
        <end position="69"/>
    </location>
</feature>
<organism evidence="2 3">
    <name type="scientific">Anaeromyces robustus</name>
    <dbReference type="NCBI Taxonomy" id="1754192"/>
    <lineage>
        <taxon>Eukaryota</taxon>
        <taxon>Fungi</taxon>
        <taxon>Fungi incertae sedis</taxon>
        <taxon>Chytridiomycota</taxon>
        <taxon>Chytridiomycota incertae sedis</taxon>
        <taxon>Neocallimastigomycetes</taxon>
        <taxon>Neocallimastigales</taxon>
        <taxon>Neocallimastigaceae</taxon>
        <taxon>Anaeromyces</taxon>
    </lineage>
</organism>
<feature type="transmembrane region" description="Helical" evidence="1">
    <location>
        <begin position="81"/>
        <end position="102"/>
    </location>
</feature>
<keyword evidence="3" id="KW-1185">Reference proteome</keyword>
<feature type="transmembrane region" description="Helical" evidence="1">
    <location>
        <begin position="108"/>
        <end position="130"/>
    </location>
</feature>
<reference evidence="2 3" key="2">
    <citation type="submission" date="2016-08" db="EMBL/GenBank/DDBJ databases">
        <title>Pervasive Adenine N6-methylation of Active Genes in Fungi.</title>
        <authorList>
            <consortium name="DOE Joint Genome Institute"/>
            <person name="Mondo S.J."/>
            <person name="Dannebaum R.O."/>
            <person name="Kuo R.C."/>
            <person name="Labutti K."/>
            <person name="Haridas S."/>
            <person name="Kuo A."/>
            <person name="Salamov A."/>
            <person name="Ahrendt S.R."/>
            <person name="Lipzen A."/>
            <person name="Sullivan W."/>
            <person name="Andreopoulos W.B."/>
            <person name="Clum A."/>
            <person name="Lindquist E."/>
            <person name="Daum C."/>
            <person name="Ramamoorthy G.K."/>
            <person name="Gryganskyi A."/>
            <person name="Culley D."/>
            <person name="Magnuson J.K."/>
            <person name="James T.Y."/>
            <person name="O'Malley M.A."/>
            <person name="Stajich J.E."/>
            <person name="Spatafora J.W."/>
            <person name="Visel A."/>
            <person name="Grigoriev I.V."/>
        </authorList>
    </citation>
    <scope>NUCLEOTIDE SEQUENCE [LARGE SCALE GENOMIC DNA]</scope>
    <source>
        <strain evidence="2 3">S4</strain>
    </source>
</reference>
<keyword evidence="1" id="KW-0472">Membrane</keyword>
<evidence type="ECO:0000256" key="1">
    <source>
        <dbReference type="SAM" id="Phobius"/>
    </source>
</evidence>
<proteinExistence type="predicted"/>
<dbReference type="EMBL" id="MCFG01000341">
    <property type="protein sequence ID" value="ORX75713.1"/>
    <property type="molecule type" value="Genomic_DNA"/>
</dbReference>
<protein>
    <submittedName>
        <fullName evidence="2">Uncharacterized protein</fullName>
    </submittedName>
</protein>
<evidence type="ECO:0000313" key="3">
    <source>
        <dbReference type="Proteomes" id="UP000193944"/>
    </source>
</evidence>
<dbReference type="Proteomes" id="UP000193944">
    <property type="component" value="Unassembled WGS sequence"/>
</dbReference>
<keyword evidence="1" id="KW-1133">Transmembrane helix</keyword>
<sequence>MCCNSIWKPKTFLGCADLKTGSIILSILNIIGTITNLNSGSINKYNYEYRYVTPIIPIAFSVIGIIGILMNKPVLVKIFDIYLLISFFLTSILTLFGAIISIMSINIIFLAIFVLLFIISGYTWSVVHAYHKEMTSTKDGPVEKAAEQV</sequence>
<gene>
    <name evidence="2" type="ORF">BCR32DRAFT_271747</name>
</gene>
<reference evidence="2 3" key="1">
    <citation type="submission" date="2016-08" db="EMBL/GenBank/DDBJ databases">
        <title>A Parts List for Fungal Cellulosomes Revealed by Comparative Genomics.</title>
        <authorList>
            <consortium name="DOE Joint Genome Institute"/>
            <person name="Haitjema C.H."/>
            <person name="Gilmore S.P."/>
            <person name="Henske J.K."/>
            <person name="Solomon K.V."/>
            <person name="De Groot R."/>
            <person name="Kuo A."/>
            <person name="Mondo S.J."/>
            <person name="Salamov A.A."/>
            <person name="Labutti K."/>
            <person name="Zhao Z."/>
            <person name="Chiniquy J."/>
            <person name="Barry K."/>
            <person name="Brewer H.M."/>
            <person name="Purvine S.O."/>
            <person name="Wright A.T."/>
            <person name="Boxma B."/>
            <person name="Van Alen T."/>
            <person name="Hackstein J.H."/>
            <person name="Baker S.E."/>
            <person name="Grigoriev I.V."/>
            <person name="O'Malley M.A."/>
        </authorList>
    </citation>
    <scope>NUCLEOTIDE SEQUENCE [LARGE SCALE GENOMIC DNA]</scope>
    <source>
        <strain evidence="2 3">S4</strain>
    </source>
</reference>
<accession>A0A1Y1WQA1</accession>
<dbReference type="AlphaFoldDB" id="A0A1Y1WQA1"/>
<evidence type="ECO:0000313" key="2">
    <source>
        <dbReference type="EMBL" id="ORX75713.1"/>
    </source>
</evidence>
<comment type="caution">
    <text evidence="2">The sequence shown here is derived from an EMBL/GenBank/DDBJ whole genome shotgun (WGS) entry which is preliminary data.</text>
</comment>
<keyword evidence="1" id="KW-0812">Transmembrane</keyword>
<name>A0A1Y1WQA1_9FUNG</name>